<reference evidence="3 4" key="1">
    <citation type="submission" date="2019-02" db="EMBL/GenBank/DDBJ databases">
        <title>Deep-cultivation of Planctomycetes and their phenomic and genomic characterization uncovers novel biology.</title>
        <authorList>
            <person name="Wiegand S."/>
            <person name="Jogler M."/>
            <person name="Boedeker C."/>
            <person name="Pinto D."/>
            <person name="Vollmers J."/>
            <person name="Rivas-Marin E."/>
            <person name="Kohn T."/>
            <person name="Peeters S.H."/>
            <person name="Heuer A."/>
            <person name="Rast P."/>
            <person name="Oberbeckmann S."/>
            <person name="Bunk B."/>
            <person name="Jeske O."/>
            <person name="Meyerdierks A."/>
            <person name="Storesund J.E."/>
            <person name="Kallscheuer N."/>
            <person name="Luecker S."/>
            <person name="Lage O.M."/>
            <person name="Pohl T."/>
            <person name="Merkel B.J."/>
            <person name="Hornburger P."/>
            <person name="Mueller R.-W."/>
            <person name="Bruemmer F."/>
            <person name="Labrenz M."/>
            <person name="Spormann A.M."/>
            <person name="Op den Camp H."/>
            <person name="Overmann J."/>
            <person name="Amann R."/>
            <person name="Jetten M.S.M."/>
            <person name="Mascher T."/>
            <person name="Medema M.H."/>
            <person name="Devos D.P."/>
            <person name="Kaster A.-K."/>
            <person name="Ovreas L."/>
            <person name="Rohde M."/>
            <person name="Galperin M.Y."/>
            <person name="Jogler C."/>
        </authorList>
    </citation>
    <scope>NUCLEOTIDE SEQUENCE [LARGE SCALE GENOMIC DNA]</scope>
    <source>
        <strain evidence="3 4">Pan153</strain>
    </source>
</reference>
<dbReference type="EMBL" id="CP036317">
    <property type="protein sequence ID" value="QDV20672.1"/>
    <property type="molecule type" value="Genomic_DNA"/>
</dbReference>
<dbReference type="Proteomes" id="UP000320839">
    <property type="component" value="Chromosome"/>
</dbReference>
<dbReference type="Pfam" id="PF01348">
    <property type="entry name" value="Intron_maturas2"/>
    <property type="match status" value="1"/>
</dbReference>
<dbReference type="CDD" id="cd01651">
    <property type="entry name" value="RT_G2_intron"/>
    <property type="match status" value="1"/>
</dbReference>
<sequence>MQNAVTQFEIYKDRGSRCLPLQRVYRQLFNPELFLLSYGKIYRNDGAMTKGSTAETADGMSMERIQTIIDALKSERYVWKPTRRVQIPKKSGGTRPLGLPTWSDKLLQDVIRSLLEAYYEPQFRDSSHGFRPRRGCHTALLRVKQWKGTTWFIEGDISKCFDKIDHSVLSGILGEKIQDGRFLRLIANMLRAGYLEDWKFNRTLSGTPQGGVISPLLSNIYLDQLDQFVEDILIPQYTRGKTRHRNPEYRHFEYRARVARKSGNHLEAREAKRKMRTLPSCNPNDPNFRRLTYVRYADDFLLGFIGPKCEAEEIKAKVGQFLAERLRLDLSQAKTLITHGRSEKARFLGYEIMVSHCDDKLSHHRNQRSVNGKIALLVPADVQRAKMQRFMKGGKIVHRPELLHDDDLSIIRLYQSQWRGLVNYYIMAHNVSARLNKVHRVMEVSLCKTLASKHKLTLTRVFRRYRGEQMTLYGPLKTIQAIKYREGKKPLIAVFGGLPLRRQEMQPYSSDPLIEVQWNRRSELARRLEANQCELCGSTDQIEVHHLRKLSDLTRDGRKPKSNWETVMIARRRKTLVVCLACHQKIDSGHYDGPAIRGTLESRVR</sequence>
<name>A0A518FWG3_9PLAN</name>
<organism evidence="3 4">
    <name type="scientific">Gimesia panareensis</name>
    <dbReference type="NCBI Taxonomy" id="2527978"/>
    <lineage>
        <taxon>Bacteria</taxon>
        <taxon>Pseudomonadati</taxon>
        <taxon>Planctomycetota</taxon>
        <taxon>Planctomycetia</taxon>
        <taxon>Planctomycetales</taxon>
        <taxon>Planctomycetaceae</taxon>
        <taxon>Gimesia</taxon>
    </lineage>
</organism>
<proteinExistence type="inferred from homology"/>
<comment type="similarity">
    <text evidence="1">Belongs to the bacterial reverse transcriptase family.</text>
</comment>
<dbReference type="Pfam" id="PF00078">
    <property type="entry name" value="RVT_1"/>
    <property type="match status" value="1"/>
</dbReference>
<dbReference type="RefSeq" id="WP_145458997.1">
    <property type="nucleotide sequence ID" value="NZ_CP036317.1"/>
</dbReference>
<dbReference type="InterPro" id="IPR051083">
    <property type="entry name" value="GrpII_Intron_Splice-Mob/Def"/>
</dbReference>
<dbReference type="PROSITE" id="PS50878">
    <property type="entry name" value="RT_POL"/>
    <property type="match status" value="1"/>
</dbReference>
<dbReference type="InterPro" id="IPR000477">
    <property type="entry name" value="RT_dom"/>
</dbReference>
<evidence type="ECO:0000256" key="1">
    <source>
        <dbReference type="ARBA" id="ARBA00034120"/>
    </source>
</evidence>
<dbReference type="InterPro" id="IPR049030">
    <property type="entry name" value="AI2M-like_HNH"/>
</dbReference>
<dbReference type="OrthoDB" id="258234at2"/>
<dbReference type="SUPFAM" id="SSF56672">
    <property type="entry name" value="DNA/RNA polymerases"/>
    <property type="match status" value="1"/>
</dbReference>
<evidence type="ECO:0000313" key="3">
    <source>
        <dbReference type="EMBL" id="QDV20672.1"/>
    </source>
</evidence>
<dbReference type="Pfam" id="PF21368">
    <property type="entry name" value="AI2M-like_HNH"/>
    <property type="match status" value="1"/>
</dbReference>
<dbReference type="GO" id="GO:0006397">
    <property type="term" value="P:mRNA processing"/>
    <property type="evidence" value="ECO:0007669"/>
    <property type="project" value="InterPro"/>
</dbReference>
<gene>
    <name evidence="3" type="primary">ltrA</name>
    <name evidence="3" type="ORF">Pan153_53480</name>
</gene>
<dbReference type="PANTHER" id="PTHR34047:SF8">
    <property type="entry name" value="PROTEIN YKFC"/>
    <property type="match status" value="1"/>
</dbReference>
<dbReference type="PANTHER" id="PTHR34047">
    <property type="entry name" value="NUCLEAR INTRON MATURASE 1, MITOCHONDRIAL-RELATED"/>
    <property type="match status" value="1"/>
</dbReference>
<evidence type="ECO:0000313" key="4">
    <source>
        <dbReference type="Proteomes" id="UP000320839"/>
    </source>
</evidence>
<protein>
    <submittedName>
        <fullName evidence="3">Group II intron-encoded protein LtrA</fullName>
    </submittedName>
</protein>
<dbReference type="InterPro" id="IPR043502">
    <property type="entry name" value="DNA/RNA_pol_sf"/>
</dbReference>
<dbReference type="InterPro" id="IPR024937">
    <property type="entry name" value="Domain_X"/>
</dbReference>
<feature type="domain" description="Reverse transcriptase" evidence="2">
    <location>
        <begin position="68"/>
        <end position="352"/>
    </location>
</feature>
<accession>A0A518FWG3</accession>
<dbReference type="AlphaFoldDB" id="A0A518FWG3"/>
<evidence type="ECO:0000259" key="2">
    <source>
        <dbReference type="PROSITE" id="PS50878"/>
    </source>
</evidence>